<feature type="transmembrane region" description="Helical" evidence="7">
    <location>
        <begin position="214"/>
        <end position="234"/>
    </location>
</feature>
<gene>
    <name evidence="9" type="ORF">EH165_00410</name>
</gene>
<dbReference type="CDD" id="cd17321">
    <property type="entry name" value="MFS_MMR_MDR_like"/>
    <property type="match status" value="1"/>
</dbReference>
<feature type="transmembrane region" description="Helical" evidence="7">
    <location>
        <begin position="94"/>
        <end position="117"/>
    </location>
</feature>
<dbReference type="PRINTS" id="PR01036">
    <property type="entry name" value="TCRTETB"/>
</dbReference>
<organism evidence="9 10">
    <name type="scientific">Nakamurella antarctica</name>
    <dbReference type="NCBI Taxonomy" id="1902245"/>
    <lineage>
        <taxon>Bacteria</taxon>
        <taxon>Bacillati</taxon>
        <taxon>Actinomycetota</taxon>
        <taxon>Actinomycetes</taxon>
        <taxon>Nakamurellales</taxon>
        <taxon>Nakamurellaceae</taxon>
        <taxon>Nakamurella</taxon>
    </lineage>
</organism>
<dbReference type="PANTHER" id="PTHR42718:SF46">
    <property type="entry name" value="BLR6921 PROTEIN"/>
    <property type="match status" value="1"/>
</dbReference>
<feature type="transmembrane region" description="Helical" evidence="7">
    <location>
        <begin position="284"/>
        <end position="309"/>
    </location>
</feature>
<evidence type="ECO:0000256" key="3">
    <source>
        <dbReference type="ARBA" id="ARBA00022475"/>
    </source>
</evidence>
<dbReference type="InterPro" id="IPR020846">
    <property type="entry name" value="MFS_dom"/>
</dbReference>
<dbReference type="InterPro" id="IPR004638">
    <property type="entry name" value="EmrB-like"/>
</dbReference>
<feature type="transmembrane region" description="Helical" evidence="7">
    <location>
        <begin position="123"/>
        <end position="142"/>
    </location>
</feature>
<dbReference type="RefSeq" id="WP_124797545.1">
    <property type="nucleotide sequence ID" value="NZ_CP034170.1"/>
</dbReference>
<feature type="domain" description="Major facilitator superfamily (MFS) profile" evidence="8">
    <location>
        <begin position="28"/>
        <end position="495"/>
    </location>
</feature>
<dbReference type="InterPro" id="IPR005829">
    <property type="entry name" value="Sugar_transporter_CS"/>
</dbReference>
<dbReference type="Gene3D" id="1.20.1250.20">
    <property type="entry name" value="MFS general substrate transporter like domains"/>
    <property type="match status" value="1"/>
</dbReference>
<keyword evidence="3" id="KW-1003">Cell membrane</keyword>
<evidence type="ECO:0000313" key="9">
    <source>
        <dbReference type="EMBL" id="AZI56860.1"/>
    </source>
</evidence>
<dbReference type="Proteomes" id="UP000268084">
    <property type="component" value="Chromosome"/>
</dbReference>
<feature type="transmembrane region" description="Helical" evidence="7">
    <location>
        <begin position="321"/>
        <end position="340"/>
    </location>
</feature>
<dbReference type="InterPro" id="IPR036259">
    <property type="entry name" value="MFS_trans_sf"/>
</dbReference>
<dbReference type="SUPFAM" id="SSF103473">
    <property type="entry name" value="MFS general substrate transporter"/>
    <property type="match status" value="1"/>
</dbReference>
<dbReference type="PROSITE" id="PS50850">
    <property type="entry name" value="MFS"/>
    <property type="match status" value="1"/>
</dbReference>
<comment type="subcellular location">
    <subcellularLocation>
        <location evidence="1">Cell membrane</location>
        <topology evidence="1">Multi-pass membrane protein</topology>
    </subcellularLocation>
</comment>
<dbReference type="GO" id="GO:0022857">
    <property type="term" value="F:transmembrane transporter activity"/>
    <property type="evidence" value="ECO:0007669"/>
    <property type="project" value="InterPro"/>
</dbReference>
<keyword evidence="6 7" id="KW-0472">Membrane</keyword>
<dbReference type="NCBIfam" id="TIGR00711">
    <property type="entry name" value="efflux_EmrB"/>
    <property type="match status" value="1"/>
</dbReference>
<feature type="transmembrane region" description="Helical" evidence="7">
    <location>
        <begin position="246"/>
        <end position="263"/>
    </location>
</feature>
<proteinExistence type="predicted"/>
<dbReference type="AlphaFoldDB" id="A0A3G8ZI31"/>
<sequence length="507" mass="52185">MPKSTSTVEPKGSFVAGGAAPDPKRWIALIVIGVAQLMVVLDATITNIAMPRAAAELGIAQADLQWIITAYALPFGSLLLLGGRIADYVGRKKVMIIALSGFALASALGGAASQAWMLLAARGLQGVFAAALAPAALSMLTVTFTDAKERAKAFAVFGAIAGGGAAVGLLLGGVLTEYANWRWCLLVNIPIAIGAMFAAIAILRESKTESTGHYDVPGAVLATLGLAGLVWGFTRPEKVGWASLDTWSWIGGAVIVLALFVVWESRSTNPLLPIRILANRNRAAAYLVGMLVGAGMFSLFLFLTIYLQIVLQYTPVKAGFAFLPFSAGIVLGAGVGSQLVLKVGPRIVVTTGSTLGAIALFWMSSIAPDTTYVGTILPAMVVMAFGVGFIFMATTNIALVGISNNDAGVASAVVNTTQQVGGSLGIALLSTISSTTFLRYLTDRGVAPIADPYSAAIDPVQVAATLHGYGVAFKVAAGLFALAAVIAVTLISAKKSDLPTGAAVAMH</sequence>
<feature type="transmembrane region" description="Helical" evidence="7">
    <location>
        <begin position="471"/>
        <end position="491"/>
    </location>
</feature>
<dbReference type="PANTHER" id="PTHR42718">
    <property type="entry name" value="MAJOR FACILITATOR SUPERFAMILY MULTIDRUG TRANSPORTER MFSC"/>
    <property type="match status" value="1"/>
</dbReference>
<reference evidence="9 10" key="2">
    <citation type="submission" date="2018-12" db="EMBL/GenBank/DDBJ databases">
        <title>Nakamurella antarcticus sp. nov., isolated from Antarctica South Shetland Islands soil.</title>
        <authorList>
            <person name="Peng F."/>
        </authorList>
    </citation>
    <scope>NUCLEOTIDE SEQUENCE [LARGE SCALE GENOMIC DNA]</scope>
    <source>
        <strain evidence="9 10">S14-144</strain>
    </source>
</reference>
<evidence type="ECO:0000313" key="10">
    <source>
        <dbReference type="Proteomes" id="UP000268084"/>
    </source>
</evidence>
<feature type="transmembrane region" description="Helical" evidence="7">
    <location>
        <begin position="347"/>
        <end position="364"/>
    </location>
</feature>
<protein>
    <submittedName>
        <fullName evidence="9">DHA2 family efflux MFS transporter permease subunit</fullName>
    </submittedName>
</protein>
<feature type="transmembrane region" description="Helical" evidence="7">
    <location>
        <begin position="64"/>
        <end position="82"/>
    </location>
</feature>
<dbReference type="KEGG" id="nak:EH165_00410"/>
<name>A0A3G8ZI31_9ACTN</name>
<dbReference type="Gene3D" id="1.20.1720.10">
    <property type="entry name" value="Multidrug resistance protein D"/>
    <property type="match status" value="1"/>
</dbReference>
<evidence type="ECO:0000256" key="4">
    <source>
        <dbReference type="ARBA" id="ARBA00022692"/>
    </source>
</evidence>
<keyword evidence="5 7" id="KW-1133">Transmembrane helix</keyword>
<reference evidence="9 10" key="1">
    <citation type="submission" date="2018-11" db="EMBL/GenBank/DDBJ databases">
        <authorList>
            <person name="Da X."/>
        </authorList>
    </citation>
    <scope>NUCLEOTIDE SEQUENCE [LARGE SCALE GENOMIC DNA]</scope>
    <source>
        <strain evidence="9 10">S14-144</strain>
    </source>
</reference>
<dbReference type="EMBL" id="CP034170">
    <property type="protein sequence ID" value="AZI56860.1"/>
    <property type="molecule type" value="Genomic_DNA"/>
</dbReference>
<dbReference type="Pfam" id="PF07690">
    <property type="entry name" value="MFS_1"/>
    <property type="match status" value="1"/>
</dbReference>
<evidence type="ECO:0000259" key="8">
    <source>
        <dbReference type="PROSITE" id="PS50850"/>
    </source>
</evidence>
<evidence type="ECO:0000256" key="5">
    <source>
        <dbReference type="ARBA" id="ARBA00022989"/>
    </source>
</evidence>
<dbReference type="PROSITE" id="PS00216">
    <property type="entry name" value="SUGAR_TRANSPORT_1"/>
    <property type="match status" value="1"/>
</dbReference>
<keyword evidence="2" id="KW-0813">Transport</keyword>
<dbReference type="GO" id="GO:0005886">
    <property type="term" value="C:plasma membrane"/>
    <property type="evidence" value="ECO:0007669"/>
    <property type="project" value="UniProtKB-SubCell"/>
</dbReference>
<dbReference type="OrthoDB" id="4668943at2"/>
<dbReference type="InterPro" id="IPR011701">
    <property type="entry name" value="MFS"/>
</dbReference>
<keyword evidence="4 7" id="KW-0812">Transmembrane</keyword>
<evidence type="ECO:0000256" key="2">
    <source>
        <dbReference type="ARBA" id="ARBA00022448"/>
    </source>
</evidence>
<evidence type="ECO:0000256" key="6">
    <source>
        <dbReference type="ARBA" id="ARBA00023136"/>
    </source>
</evidence>
<evidence type="ECO:0000256" key="1">
    <source>
        <dbReference type="ARBA" id="ARBA00004651"/>
    </source>
</evidence>
<keyword evidence="10" id="KW-1185">Reference proteome</keyword>
<feature type="transmembrane region" description="Helical" evidence="7">
    <location>
        <begin position="154"/>
        <end position="174"/>
    </location>
</feature>
<feature type="transmembrane region" description="Helical" evidence="7">
    <location>
        <begin position="26"/>
        <end position="49"/>
    </location>
</feature>
<feature type="transmembrane region" description="Helical" evidence="7">
    <location>
        <begin position="180"/>
        <end position="202"/>
    </location>
</feature>
<evidence type="ECO:0000256" key="7">
    <source>
        <dbReference type="SAM" id="Phobius"/>
    </source>
</evidence>
<feature type="transmembrane region" description="Helical" evidence="7">
    <location>
        <begin position="376"/>
        <end position="399"/>
    </location>
</feature>
<accession>A0A3G8ZI31</accession>